<reference evidence="10 11" key="1">
    <citation type="submission" date="2014-12" db="EMBL/GenBank/DDBJ databases">
        <title>Draft genome sequences of 10 type strains of Lactococcus.</title>
        <authorList>
            <person name="Sun Z."/>
            <person name="Zhong Z."/>
            <person name="Liu W."/>
            <person name="Zhang W."/>
            <person name="Zhang H."/>
        </authorList>
    </citation>
    <scope>NUCLEOTIDE SEQUENCE [LARGE SCALE GENOMIC DNA]</scope>
    <source>
        <strain evidence="10 11">DSM 20686</strain>
    </source>
</reference>
<dbReference type="Pfam" id="PF12704">
    <property type="entry name" value="MacB_PCD"/>
    <property type="match status" value="1"/>
</dbReference>
<evidence type="ECO:0000256" key="5">
    <source>
        <dbReference type="ARBA" id="ARBA00023136"/>
    </source>
</evidence>
<dbReference type="Pfam" id="PF02687">
    <property type="entry name" value="FtsX"/>
    <property type="match status" value="1"/>
</dbReference>
<dbReference type="PANTHER" id="PTHR30572">
    <property type="entry name" value="MEMBRANE COMPONENT OF TRANSPORTER-RELATED"/>
    <property type="match status" value="1"/>
</dbReference>
<evidence type="ECO:0000256" key="6">
    <source>
        <dbReference type="ARBA" id="ARBA00038076"/>
    </source>
</evidence>
<dbReference type="GO" id="GO:0005886">
    <property type="term" value="C:plasma membrane"/>
    <property type="evidence" value="ECO:0007669"/>
    <property type="project" value="UniProtKB-SubCell"/>
</dbReference>
<evidence type="ECO:0000256" key="4">
    <source>
        <dbReference type="ARBA" id="ARBA00022989"/>
    </source>
</evidence>
<keyword evidence="4 7" id="KW-1133">Transmembrane helix</keyword>
<dbReference type="AlphaFoldDB" id="A0A2A5S477"/>
<evidence type="ECO:0000259" key="8">
    <source>
        <dbReference type="Pfam" id="PF02687"/>
    </source>
</evidence>
<name>A0A2A5S477_9LACT</name>
<dbReference type="STRING" id="1348632.GCA_001591745_00072"/>
<dbReference type="Proteomes" id="UP000242246">
    <property type="component" value="Unassembled WGS sequence"/>
</dbReference>
<protein>
    <submittedName>
        <fullName evidence="10">ABC transporter, permease protein</fullName>
    </submittedName>
</protein>
<feature type="transmembrane region" description="Helical" evidence="7">
    <location>
        <begin position="361"/>
        <end position="380"/>
    </location>
</feature>
<organism evidence="10 11">
    <name type="scientific">Pseudolactococcus plantarum</name>
    <dbReference type="NCBI Taxonomy" id="1365"/>
    <lineage>
        <taxon>Bacteria</taxon>
        <taxon>Bacillati</taxon>
        <taxon>Bacillota</taxon>
        <taxon>Bacilli</taxon>
        <taxon>Lactobacillales</taxon>
        <taxon>Streptococcaceae</taxon>
        <taxon>Pseudolactococcus</taxon>
    </lineage>
</organism>
<feature type="transmembrane region" description="Helical" evidence="7">
    <location>
        <begin position="323"/>
        <end position="349"/>
    </location>
</feature>
<dbReference type="InterPro" id="IPR003838">
    <property type="entry name" value="ABC3_permease_C"/>
</dbReference>
<keyword evidence="11" id="KW-1185">Reference proteome</keyword>
<dbReference type="InterPro" id="IPR025857">
    <property type="entry name" value="MacB_PCD"/>
</dbReference>
<comment type="subcellular location">
    <subcellularLocation>
        <location evidence="1">Cell membrane</location>
        <topology evidence="1">Multi-pass membrane protein</topology>
    </subcellularLocation>
</comment>
<evidence type="ECO:0000256" key="1">
    <source>
        <dbReference type="ARBA" id="ARBA00004651"/>
    </source>
</evidence>
<evidence type="ECO:0000256" key="2">
    <source>
        <dbReference type="ARBA" id="ARBA00022475"/>
    </source>
</evidence>
<feature type="domain" description="MacB-like periplasmic core" evidence="9">
    <location>
        <begin position="19"/>
        <end position="237"/>
    </location>
</feature>
<comment type="caution">
    <text evidence="10">The sequence shown here is derived from an EMBL/GenBank/DDBJ whole genome shotgun (WGS) entry which is preliminary data.</text>
</comment>
<evidence type="ECO:0000259" key="9">
    <source>
        <dbReference type="Pfam" id="PF12704"/>
    </source>
</evidence>
<feature type="domain" description="ABC3 transporter permease C-terminal" evidence="8">
    <location>
        <begin position="278"/>
        <end position="390"/>
    </location>
</feature>
<evidence type="ECO:0000313" key="10">
    <source>
        <dbReference type="EMBL" id="PCS08327.1"/>
    </source>
</evidence>
<sequence>MITIIKNAYQALRQNMRRSILTMIGIVIGIASVITILSLGRGFEAYTIKNLTASNEKNVAVNINYSPTDYEQFSTNKMRYFSDEDLRVVRDIEGVEKVDYVKSDDDFLTVELQVAAKKITRHLGFVKFDKERVVIGRSITPEENETHQRVAIISRETAKDINANQDRVLGTGIEIKGELYQIVGIYESGSSGLFDMNPDVKIPKKSYQYYTNNEGNPTQIKITVASDYKPSKIAQKVIKKLETVGVSRNFGDYSTFDMSSLTDGIGKVLKMLTYFISAIAGISLFIAGVGVMNMMYTSVSERTQEIGVRRSVGARRRDIRNQFLAEGLMLTISAGVIGYIIGYLIALLVSAFLPFKVSPDLFTISLTLIITIVIGLVFSITPANMAARKDLVEILR</sequence>
<keyword evidence="3 7" id="KW-0812">Transmembrane</keyword>
<comment type="similarity">
    <text evidence="6">Belongs to the ABC-4 integral membrane protein family.</text>
</comment>
<evidence type="ECO:0000256" key="3">
    <source>
        <dbReference type="ARBA" id="ARBA00022692"/>
    </source>
</evidence>
<proteinExistence type="inferred from homology"/>
<evidence type="ECO:0000256" key="7">
    <source>
        <dbReference type="SAM" id="Phobius"/>
    </source>
</evidence>
<gene>
    <name evidence="10" type="ORF">RU87_GL000150</name>
</gene>
<dbReference type="GO" id="GO:0022857">
    <property type="term" value="F:transmembrane transporter activity"/>
    <property type="evidence" value="ECO:0007669"/>
    <property type="project" value="TreeGrafter"/>
</dbReference>
<keyword evidence="5 7" id="KW-0472">Membrane</keyword>
<feature type="transmembrane region" description="Helical" evidence="7">
    <location>
        <begin position="271"/>
        <end position="292"/>
    </location>
</feature>
<dbReference type="PANTHER" id="PTHR30572:SF4">
    <property type="entry name" value="ABC TRANSPORTER PERMEASE YTRF"/>
    <property type="match status" value="1"/>
</dbReference>
<keyword evidence="2" id="KW-1003">Cell membrane</keyword>
<evidence type="ECO:0000313" key="11">
    <source>
        <dbReference type="Proteomes" id="UP000242246"/>
    </source>
</evidence>
<feature type="transmembrane region" description="Helical" evidence="7">
    <location>
        <begin position="20"/>
        <end position="40"/>
    </location>
</feature>
<dbReference type="InterPro" id="IPR050250">
    <property type="entry name" value="Macrolide_Exporter_MacB"/>
</dbReference>
<accession>A0A2A5S477</accession>
<dbReference type="EMBL" id="JXJX01000001">
    <property type="protein sequence ID" value="PCS08327.1"/>
    <property type="molecule type" value="Genomic_DNA"/>
</dbReference>